<keyword evidence="8" id="KW-1185">Reference proteome</keyword>
<evidence type="ECO:0000256" key="4">
    <source>
        <dbReference type="RuleBase" id="RU362042"/>
    </source>
</evidence>
<comment type="similarity">
    <text evidence="2 4">Belongs to the peptidase S26 family.</text>
</comment>
<protein>
    <recommendedName>
        <fullName evidence="4">Signal peptidase I</fullName>
        <ecNumber evidence="4">3.4.21.89</ecNumber>
    </recommendedName>
</protein>
<name>A0A919B388_9ACTN</name>
<comment type="catalytic activity">
    <reaction evidence="4">
        <text>Cleavage of hydrophobic, N-terminal signal or leader sequences from secreted and periplasmic proteins.</text>
        <dbReference type="EC" id="3.4.21.89"/>
    </reaction>
</comment>
<evidence type="ECO:0000256" key="5">
    <source>
        <dbReference type="SAM" id="MobiDB-lite"/>
    </source>
</evidence>
<keyword evidence="4" id="KW-0472">Membrane</keyword>
<keyword evidence="4" id="KW-1133">Transmembrane helix</keyword>
<dbReference type="SUPFAM" id="SSF51306">
    <property type="entry name" value="LexA/Signal peptidase"/>
    <property type="match status" value="1"/>
</dbReference>
<keyword evidence="4" id="KW-0812">Transmembrane</keyword>
<dbReference type="PANTHER" id="PTHR43390">
    <property type="entry name" value="SIGNAL PEPTIDASE I"/>
    <property type="match status" value="1"/>
</dbReference>
<dbReference type="InterPro" id="IPR000223">
    <property type="entry name" value="Pept_S26A_signal_pept_1"/>
</dbReference>
<evidence type="ECO:0000256" key="1">
    <source>
        <dbReference type="ARBA" id="ARBA00004401"/>
    </source>
</evidence>
<gene>
    <name evidence="7" type="ORF">GCM10010218_33270</name>
</gene>
<dbReference type="Gene3D" id="2.10.109.10">
    <property type="entry name" value="Umud Fragment, subunit A"/>
    <property type="match status" value="1"/>
</dbReference>
<evidence type="ECO:0000259" key="6">
    <source>
        <dbReference type="Pfam" id="PF10502"/>
    </source>
</evidence>
<keyword evidence="4" id="KW-0378">Hydrolase</keyword>
<accession>A0A919B388</accession>
<sequence length="276" mass="28886">MRLRAVGHADPTVRVGPPRGPHPAGDGMARTRRDDDGHGRAGRVLSGLAVAVGCVLFLGGFAWAALLYQPYAVPTDSMEPTIARGDRILAQRVDGDEVRRGDVVVFRDKLWGDVPTVKRVIGVGGDTVVCCDRQGLLTVNGKPVEEPYLHSTGPASPTPFSATVPKDRLFLLGDHRADSLDSRTHLTDAGQGSVPRGAVRARVDATAWPASGWGMIERPASFAALPGGTSRPGPLPLLVGCVCAGAVLILGGAAYGPLSRRPARSREKQEKGGGAT</sequence>
<evidence type="ECO:0000313" key="7">
    <source>
        <dbReference type="EMBL" id="GHF49373.1"/>
    </source>
</evidence>
<dbReference type="EMBL" id="BNBD01000006">
    <property type="protein sequence ID" value="GHF49373.1"/>
    <property type="molecule type" value="Genomic_DNA"/>
</dbReference>
<feature type="transmembrane region" description="Helical" evidence="4">
    <location>
        <begin position="235"/>
        <end position="258"/>
    </location>
</feature>
<dbReference type="PRINTS" id="PR00727">
    <property type="entry name" value="LEADERPTASE"/>
</dbReference>
<dbReference type="GO" id="GO:0005886">
    <property type="term" value="C:plasma membrane"/>
    <property type="evidence" value="ECO:0007669"/>
    <property type="project" value="UniProtKB-SubCell"/>
</dbReference>
<dbReference type="AlphaFoldDB" id="A0A919B388"/>
<organism evidence="7 8">
    <name type="scientific">Streptomyces mashuensis</name>
    <dbReference type="NCBI Taxonomy" id="33904"/>
    <lineage>
        <taxon>Bacteria</taxon>
        <taxon>Bacillati</taxon>
        <taxon>Actinomycetota</taxon>
        <taxon>Actinomycetes</taxon>
        <taxon>Kitasatosporales</taxon>
        <taxon>Streptomycetaceae</taxon>
        <taxon>Streptomyces</taxon>
    </lineage>
</organism>
<dbReference type="GO" id="GO:0004252">
    <property type="term" value="F:serine-type endopeptidase activity"/>
    <property type="evidence" value="ECO:0007669"/>
    <property type="project" value="InterPro"/>
</dbReference>
<evidence type="ECO:0000313" key="8">
    <source>
        <dbReference type="Proteomes" id="UP000638313"/>
    </source>
</evidence>
<dbReference type="NCBIfam" id="TIGR02227">
    <property type="entry name" value="sigpep_I_bact"/>
    <property type="match status" value="1"/>
</dbReference>
<dbReference type="Proteomes" id="UP000638313">
    <property type="component" value="Unassembled WGS sequence"/>
</dbReference>
<dbReference type="InterPro" id="IPR036286">
    <property type="entry name" value="LexA/Signal_pep-like_sf"/>
</dbReference>
<dbReference type="PANTHER" id="PTHR43390:SF1">
    <property type="entry name" value="CHLOROPLAST PROCESSING PEPTIDASE"/>
    <property type="match status" value="1"/>
</dbReference>
<comment type="subcellular location">
    <subcellularLocation>
        <location evidence="1">Cell membrane</location>
        <topology evidence="1">Single-pass type II membrane protein</topology>
    </subcellularLocation>
    <subcellularLocation>
        <location evidence="4">Membrane</location>
        <topology evidence="4">Single-pass type II membrane protein</topology>
    </subcellularLocation>
</comment>
<evidence type="ECO:0000256" key="3">
    <source>
        <dbReference type="PIRSR" id="PIRSR600223-1"/>
    </source>
</evidence>
<feature type="transmembrane region" description="Helical" evidence="4">
    <location>
        <begin position="48"/>
        <end position="68"/>
    </location>
</feature>
<dbReference type="GO" id="GO:0009003">
    <property type="term" value="F:signal peptidase activity"/>
    <property type="evidence" value="ECO:0007669"/>
    <property type="project" value="UniProtKB-EC"/>
</dbReference>
<feature type="active site" evidence="3">
    <location>
        <position position="118"/>
    </location>
</feature>
<dbReference type="GO" id="GO:0006465">
    <property type="term" value="P:signal peptide processing"/>
    <property type="evidence" value="ECO:0007669"/>
    <property type="project" value="InterPro"/>
</dbReference>
<comment type="caution">
    <text evidence="7">The sequence shown here is derived from an EMBL/GenBank/DDBJ whole genome shotgun (WGS) entry which is preliminary data.</text>
</comment>
<reference evidence="7" key="1">
    <citation type="journal article" date="2014" name="Int. J. Syst. Evol. Microbiol.">
        <title>Complete genome sequence of Corynebacterium casei LMG S-19264T (=DSM 44701T), isolated from a smear-ripened cheese.</title>
        <authorList>
            <consortium name="US DOE Joint Genome Institute (JGI-PGF)"/>
            <person name="Walter F."/>
            <person name="Albersmeier A."/>
            <person name="Kalinowski J."/>
            <person name="Ruckert C."/>
        </authorList>
    </citation>
    <scope>NUCLEOTIDE SEQUENCE</scope>
    <source>
        <strain evidence="7">JCM 4059</strain>
    </source>
</reference>
<feature type="active site" evidence="3">
    <location>
        <position position="77"/>
    </location>
</feature>
<dbReference type="Pfam" id="PF10502">
    <property type="entry name" value="Peptidase_S26"/>
    <property type="match status" value="1"/>
</dbReference>
<dbReference type="EC" id="3.4.21.89" evidence="4"/>
<dbReference type="InterPro" id="IPR019533">
    <property type="entry name" value="Peptidase_S26"/>
</dbReference>
<proteinExistence type="inferred from homology"/>
<keyword evidence="4" id="KW-0645">Protease</keyword>
<dbReference type="CDD" id="cd06530">
    <property type="entry name" value="S26_SPase_I"/>
    <property type="match status" value="1"/>
</dbReference>
<evidence type="ECO:0000256" key="2">
    <source>
        <dbReference type="ARBA" id="ARBA00009370"/>
    </source>
</evidence>
<reference evidence="7" key="2">
    <citation type="submission" date="2020-09" db="EMBL/GenBank/DDBJ databases">
        <authorList>
            <person name="Sun Q."/>
            <person name="Ohkuma M."/>
        </authorList>
    </citation>
    <scope>NUCLEOTIDE SEQUENCE</scope>
    <source>
        <strain evidence="7">JCM 4059</strain>
    </source>
</reference>
<feature type="region of interest" description="Disordered" evidence="5">
    <location>
        <begin position="1"/>
        <end position="37"/>
    </location>
</feature>
<comment type="caution">
    <text evidence="4">Lacks conserved residue(s) required for the propagation of feature annotation.</text>
</comment>
<feature type="domain" description="Peptidase S26" evidence="6">
    <location>
        <begin position="54"/>
        <end position="208"/>
    </location>
</feature>